<dbReference type="OrthoDB" id="514777at2759"/>
<keyword evidence="2" id="KW-0396">Initiation factor</keyword>
<dbReference type="SMART" id="SM00543">
    <property type="entry name" value="MIF4G"/>
    <property type="match status" value="1"/>
</dbReference>
<dbReference type="GO" id="GO:0003743">
    <property type="term" value="F:translation initiation factor activity"/>
    <property type="evidence" value="ECO:0007669"/>
    <property type="project" value="UniProtKB-KW"/>
</dbReference>
<feature type="domain" description="MIF4G" evidence="4">
    <location>
        <begin position="186"/>
        <end position="398"/>
    </location>
</feature>
<dbReference type="AlphaFoldDB" id="A0A976IDU3"/>
<dbReference type="InterPro" id="IPR003890">
    <property type="entry name" value="MIF4G-like_typ-3"/>
</dbReference>
<evidence type="ECO:0000256" key="3">
    <source>
        <dbReference type="ARBA" id="ARBA00022917"/>
    </source>
</evidence>
<sequence length="462" mass="51260">MLSSHSKTTLERAGEFNMALDEKGEAISYEGYSPVHDRLIYSKEYLLAFQPICDQVLKSISDVVKNLIPLKKIGNRVKGRRVYSIANLLKFQPLYEMMPEDFTWADTIGADAVLGDLKGRNPKKDKSRQHDAMSYDASLVCYFNPSEYATAMNMGLYTGPPAATLANGSTPMIEPVNPVEEAIFAKRQMATLLDTVTTETMDVILKVFVGIPMSCAQTLQEIIGLLFDHAIAEPQSSDLYAKLCSGMAEVTPEFKNGAKTINFRRILLTKCYESLLEEPGSQSMDGHPLAHHSWRRHCMLQNVPFIGELFRRQLLTENIMHVSVAMMLDDEVKPQAEIIMAACDLLSRVGDLLDGSSPASRRTMDEYFAVLLRIHEHCELPNDVKQRIIELKTVRTSGWIKSRHDPVSATNTPLASPAKEVVIEQCSGKAGLLPLAAVATPLITTFETTTTRIEDATGACNQ</sequence>
<dbReference type="Proteomes" id="UP000294530">
    <property type="component" value="Unassembled WGS sequence"/>
</dbReference>
<name>A0A976IDU3_BRELC</name>
<dbReference type="Gene3D" id="1.25.40.180">
    <property type="match status" value="1"/>
</dbReference>
<evidence type="ECO:0000256" key="2">
    <source>
        <dbReference type="ARBA" id="ARBA00022540"/>
    </source>
</evidence>
<proteinExistence type="inferred from homology"/>
<dbReference type="GO" id="GO:0003729">
    <property type="term" value="F:mRNA binding"/>
    <property type="evidence" value="ECO:0007669"/>
    <property type="project" value="TreeGrafter"/>
</dbReference>
<dbReference type="Pfam" id="PF02854">
    <property type="entry name" value="MIF4G"/>
    <property type="match status" value="1"/>
</dbReference>
<reference evidence="5 6" key="1">
    <citation type="journal article" date="2021" name="Genome Biol.">
        <title>AFLAP: assembly-free linkage analysis pipeline using k-mers from genome sequencing data.</title>
        <authorList>
            <person name="Fletcher K."/>
            <person name="Zhang L."/>
            <person name="Gil J."/>
            <person name="Han R."/>
            <person name="Cavanaugh K."/>
            <person name="Michelmore R."/>
        </authorList>
    </citation>
    <scope>NUCLEOTIDE SEQUENCE [LARGE SCALE GENOMIC DNA]</scope>
    <source>
        <strain evidence="5 6">SF5</strain>
    </source>
</reference>
<dbReference type="RefSeq" id="XP_067817600.1">
    <property type="nucleotide sequence ID" value="XM_067965647.1"/>
</dbReference>
<organism evidence="5 6">
    <name type="scientific">Bremia lactucae</name>
    <name type="common">Lettuce downy mildew</name>
    <dbReference type="NCBI Taxonomy" id="4779"/>
    <lineage>
        <taxon>Eukaryota</taxon>
        <taxon>Sar</taxon>
        <taxon>Stramenopiles</taxon>
        <taxon>Oomycota</taxon>
        <taxon>Peronosporomycetes</taxon>
        <taxon>Peronosporales</taxon>
        <taxon>Peronosporaceae</taxon>
        <taxon>Bremia</taxon>
    </lineage>
</organism>
<dbReference type="PANTHER" id="PTHR23253">
    <property type="entry name" value="EUKARYOTIC TRANSLATION INITIATION FACTOR 4 GAMMA"/>
    <property type="match status" value="1"/>
</dbReference>
<protein>
    <recommendedName>
        <fullName evidence="4">MIF4G domain-containing protein</fullName>
    </recommendedName>
</protein>
<evidence type="ECO:0000313" key="5">
    <source>
        <dbReference type="EMBL" id="TDH68101.1"/>
    </source>
</evidence>
<evidence type="ECO:0000259" key="4">
    <source>
        <dbReference type="SMART" id="SM00543"/>
    </source>
</evidence>
<evidence type="ECO:0000256" key="1">
    <source>
        <dbReference type="ARBA" id="ARBA00005775"/>
    </source>
</evidence>
<keyword evidence="3" id="KW-0648">Protein biosynthesis</keyword>
<dbReference type="GO" id="GO:0016281">
    <property type="term" value="C:eukaryotic translation initiation factor 4F complex"/>
    <property type="evidence" value="ECO:0007669"/>
    <property type="project" value="TreeGrafter"/>
</dbReference>
<keyword evidence="6" id="KW-1185">Reference proteome</keyword>
<accession>A0A976IDU3</accession>
<comment type="similarity">
    <text evidence="1">Belongs to the eukaryotic initiation factor 4G family.</text>
</comment>
<dbReference type="EMBL" id="SHOA02000017">
    <property type="protein sequence ID" value="TDH68101.1"/>
    <property type="molecule type" value="Genomic_DNA"/>
</dbReference>
<dbReference type="KEGG" id="blac:94351318"/>
<comment type="caution">
    <text evidence="5">The sequence shown here is derived from an EMBL/GenBank/DDBJ whole genome shotgun (WGS) entry which is preliminary data.</text>
</comment>
<dbReference type="InterPro" id="IPR016024">
    <property type="entry name" value="ARM-type_fold"/>
</dbReference>
<dbReference type="SUPFAM" id="SSF48371">
    <property type="entry name" value="ARM repeat"/>
    <property type="match status" value="1"/>
</dbReference>
<dbReference type="PANTHER" id="PTHR23253:SF9">
    <property type="entry name" value="EUKARYOTIC TRANSLATION INITIATION FACTOR 4 GAMMA 2"/>
    <property type="match status" value="1"/>
</dbReference>
<gene>
    <name evidence="5" type="ORF">CCR75_007589</name>
</gene>
<dbReference type="GeneID" id="94351318"/>
<evidence type="ECO:0000313" key="6">
    <source>
        <dbReference type="Proteomes" id="UP000294530"/>
    </source>
</evidence>